<keyword evidence="3" id="KW-0227">DNA damage</keyword>
<evidence type="ECO:0000256" key="6">
    <source>
        <dbReference type="ARBA" id="ARBA00022839"/>
    </source>
</evidence>
<evidence type="ECO:0000256" key="10">
    <source>
        <dbReference type="ARBA" id="ARBA00023235"/>
    </source>
</evidence>
<keyword evidence="6" id="KW-0269">Exonuclease</keyword>
<comment type="catalytic activity">
    <reaction evidence="14">
        <text>ATP + H2O = ADP + phosphate + H(+)</text>
        <dbReference type="Rhea" id="RHEA:13065"/>
        <dbReference type="ChEBI" id="CHEBI:15377"/>
        <dbReference type="ChEBI" id="CHEBI:15378"/>
        <dbReference type="ChEBI" id="CHEBI:30616"/>
        <dbReference type="ChEBI" id="CHEBI:43474"/>
        <dbReference type="ChEBI" id="CHEBI:456216"/>
        <dbReference type="EC" id="5.6.2.4"/>
    </reaction>
</comment>
<evidence type="ECO:0000313" key="19">
    <source>
        <dbReference type="Proteomes" id="UP000470384"/>
    </source>
</evidence>
<dbReference type="GO" id="GO:0004527">
    <property type="term" value="F:exonuclease activity"/>
    <property type="evidence" value="ECO:0007669"/>
    <property type="project" value="UniProtKB-KW"/>
</dbReference>
<keyword evidence="7 15" id="KW-0067">ATP-binding</keyword>
<dbReference type="OrthoDB" id="9810135at2"/>
<evidence type="ECO:0000256" key="9">
    <source>
        <dbReference type="ARBA" id="ARBA00023204"/>
    </source>
</evidence>
<dbReference type="EC" id="5.6.2.4" evidence="12"/>
<dbReference type="RefSeq" id="WP_160586920.1">
    <property type="nucleotide sequence ID" value="NZ_BMHN01000001.1"/>
</dbReference>
<keyword evidence="10" id="KW-0413">Isomerase</keyword>
<dbReference type="PROSITE" id="PS51198">
    <property type="entry name" value="UVRD_HELICASE_ATP_BIND"/>
    <property type="match status" value="1"/>
</dbReference>
<dbReference type="InterPro" id="IPR014151">
    <property type="entry name" value="DNA_helicase_AddA"/>
</dbReference>
<dbReference type="PANTHER" id="PTHR11070:SF2">
    <property type="entry name" value="ATP-DEPENDENT DNA HELICASE SRS2"/>
    <property type="match status" value="1"/>
</dbReference>
<evidence type="ECO:0000256" key="15">
    <source>
        <dbReference type="PROSITE-ProRule" id="PRU00560"/>
    </source>
</evidence>
<keyword evidence="2 15" id="KW-0547">Nucleotide-binding</keyword>
<evidence type="ECO:0000256" key="3">
    <source>
        <dbReference type="ARBA" id="ARBA00022763"/>
    </source>
</evidence>
<evidence type="ECO:0000256" key="8">
    <source>
        <dbReference type="ARBA" id="ARBA00023125"/>
    </source>
</evidence>
<feature type="domain" description="UvrD-like helicase C-terminal" evidence="17">
    <location>
        <begin position="540"/>
        <end position="817"/>
    </location>
</feature>
<dbReference type="InterPro" id="IPR038726">
    <property type="entry name" value="PDDEXK_AddAB-type"/>
</dbReference>
<gene>
    <name evidence="18" type="primary">addA</name>
    <name evidence="18" type="ORF">GTQ45_03775</name>
</gene>
<comment type="catalytic activity">
    <reaction evidence="11">
        <text>Couples ATP hydrolysis with the unwinding of duplex DNA by translocating in the 3'-5' direction.</text>
        <dbReference type="EC" id="5.6.2.4"/>
    </reaction>
</comment>
<dbReference type="SUPFAM" id="SSF52540">
    <property type="entry name" value="P-loop containing nucleoside triphosphate hydrolases"/>
    <property type="match status" value="1"/>
</dbReference>
<evidence type="ECO:0000256" key="2">
    <source>
        <dbReference type="ARBA" id="ARBA00022741"/>
    </source>
</evidence>
<feature type="domain" description="UvrD-like helicase ATP-binding" evidence="16">
    <location>
        <begin position="18"/>
        <end position="510"/>
    </location>
</feature>
<keyword evidence="1" id="KW-0540">Nuclease</keyword>
<name>A0A845Q9K4_9HYPH</name>
<evidence type="ECO:0000313" key="18">
    <source>
        <dbReference type="EMBL" id="NBG94846.1"/>
    </source>
</evidence>
<keyword evidence="19" id="KW-1185">Reference proteome</keyword>
<evidence type="ECO:0000256" key="12">
    <source>
        <dbReference type="ARBA" id="ARBA00034808"/>
    </source>
</evidence>
<dbReference type="GO" id="GO:0000725">
    <property type="term" value="P:recombinational repair"/>
    <property type="evidence" value="ECO:0007669"/>
    <property type="project" value="TreeGrafter"/>
</dbReference>
<accession>A0A845Q9K4</accession>
<dbReference type="InterPro" id="IPR000212">
    <property type="entry name" value="DNA_helicase_UvrD/REP"/>
</dbReference>
<evidence type="ECO:0000259" key="17">
    <source>
        <dbReference type="PROSITE" id="PS51217"/>
    </source>
</evidence>
<evidence type="ECO:0000256" key="14">
    <source>
        <dbReference type="ARBA" id="ARBA00048988"/>
    </source>
</evidence>
<dbReference type="NCBIfam" id="TIGR02784">
    <property type="entry name" value="addA_alphas"/>
    <property type="match status" value="1"/>
</dbReference>
<keyword evidence="5 15" id="KW-0347">Helicase</keyword>
<dbReference type="InterPro" id="IPR011335">
    <property type="entry name" value="Restrct_endonuc-II-like"/>
</dbReference>
<proteinExistence type="predicted"/>
<keyword evidence="8" id="KW-0238">DNA-binding</keyword>
<dbReference type="Gene3D" id="1.10.486.10">
    <property type="entry name" value="PCRA, domain 4"/>
    <property type="match status" value="1"/>
</dbReference>
<protein>
    <recommendedName>
        <fullName evidence="12">DNA 3'-5' helicase</fullName>
        <ecNumber evidence="12">5.6.2.4</ecNumber>
    </recommendedName>
    <alternativeName>
        <fullName evidence="13">DNA 3'-5' helicase II</fullName>
    </alternativeName>
</protein>
<dbReference type="AlphaFoldDB" id="A0A845Q9K4"/>
<sequence length="1175" mass="127728">MDGETVELEPSGANAALQDLSTRSQLAAADPTASIWVSANAGTGKTHTLTSRVARLLLSGTRPEHILCLTFTRAAAAQMQTKLYERLGKWSTMDEGTLAEELLQLEGRPLAPEEIAKARRLFARALETPGGLKIQTIHAFCESLLGRFPLEAGISPHFALADDRQSRELLATARDRVLQDVIDQPDSELARAAVRLAGETDERGLEQLLTDVTMSRHRLRALVKKSQGVDAVENAIADALGIAPGVTPDDLINAAIEETDTDSLRAARAALSGGKKTDTGIADQLAAFIASPDATAWREAYQPAFLTQKGDPRKSLMTKDVAAAHPASLHWLEQEQERVLALQAQCRAAATATMTMALIRIGHAVLDAYEAEKARLALLDYDDLIARTSALLSTREATQWVLYKLDMGLDHILVDEAQDTSPQQWRVIEALVQEFFAGDGARSFAPEDETRSLGLTRTLFAVGDEKQSIYSFQGAEPGTFARMRDRFAAMAEGAGQDLIPIPLHVSWRTADEILAVVDTTFAPEPVRAGVVSGDEEIEHRSVWTGRAGLVELWSPVTPDEVDETALWDNPLDAVSARSKEAKLAARITGKLKDWIGKEVLPQRGRPMRPGDVLILVRKRGAFVDELIRQLKTEDIPVAGVDRLVLGDHIAVMDLMALARFAVLPQDDLTLATVLRSPLCGLSEDALYALAIDRDADGTRKSLWASLRDRAAEVPGADEALRYLSDIRARVDVLRPHEFFTHVLGTKGGRAALVARLGMDVHDPLDEFLNQTLAYEAANTPSLQGFIAWMEAGTTEIKRDLDQGGDKVRIMTVHGAKGLEANVVILPDTVQAGGRPGQSSLVSHEDGLLTYSPRAGDADDKSLAARTLRAEREDEEYRRLLYVAMTRAMDRLYIAAAHGSRGMQDTSWYVRVRDALSDQPHAVTEEVTFADGPGSVLRLESDQKVEPVREKADGDLDALPALPEWVSRAAPREDVPLGPLAPSMMPGQEDDPPALSPLAALSGVSPQQRFARGRLTHMLLQHLPGIAPADRAPRARAWLDRAAGPEFDEAAKDTIVAEVMAVLDDPVFAPLFAPGSRAEVALAGHVTWKGQRVPLSGQVDRIAVSETAVLIADYKTNRPPPERPEDVAGIYLDQMAAYRALARAAYPGRDVTCALVWTDGARLMTLPDALLDTRVT</sequence>
<dbReference type="Gene3D" id="3.40.50.300">
    <property type="entry name" value="P-loop containing nucleotide triphosphate hydrolases"/>
    <property type="match status" value="4"/>
</dbReference>
<dbReference type="InterPro" id="IPR014017">
    <property type="entry name" value="DNA_helicase_UvrD-like_C"/>
</dbReference>
<dbReference type="PROSITE" id="PS51217">
    <property type="entry name" value="UVRD_HELICASE_CTER"/>
    <property type="match status" value="1"/>
</dbReference>
<evidence type="ECO:0000256" key="1">
    <source>
        <dbReference type="ARBA" id="ARBA00022722"/>
    </source>
</evidence>
<reference evidence="18 19" key="1">
    <citation type="journal article" date="2016" name="Int. J. Syst. Evol. Microbiol.">
        <title>Pyruvatibacter mobilis gen. nov., sp. nov., a marine bacterium from the culture broth of Picochlorum sp. 122.</title>
        <authorList>
            <person name="Wang G."/>
            <person name="Tang M."/>
            <person name="Wu H."/>
            <person name="Dai S."/>
            <person name="Li T."/>
            <person name="Chen C."/>
            <person name="He H."/>
            <person name="Fan J."/>
            <person name="Xiang W."/>
            <person name="Li X."/>
        </authorList>
    </citation>
    <scope>NUCLEOTIDE SEQUENCE [LARGE SCALE GENOMIC DNA]</scope>
    <source>
        <strain evidence="18 19">GYP-11</strain>
    </source>
</reference>
<keyword evidence="9" id="KW-0234">DNA repair</keyword>
<dbReference type="Gene3D" id="3.90.320.10">
    <property type="match status" value="1"/>
</dbReference>
<evidence type="ECO:0000256" key="13">
    <source>
        <dbReference type="ARBA" id="ARBA00034923"/>
    </source>
</evidence>
<dbReference type="GO" id="GO:0005829">
    <property type="term" value="C:cytosol"/>
    <property type="evidence" value="ECO:0007669"/>
    <property type="project" value="TreeGrafter"/>
</dbReference>
<dbReference type="GO" id="GO:0033202">
    <property type="term" value="C:DNA helicase complex"/>
    <property type="evidence" value="ECO:0007669"/>
    <property type="project" value="TreeGrafter"/>
</dbReference>
<evidence type="ECO:0000256" key="5">
    <source>
        <dbReference type="ARBA" id="ARBA00022806"/>
    </source>
</evidence>
<organism evidence="18 19">
    <name type="scientific">Pyruvatibacter mobilis</name>
    <dbReference type="NCBI Taxonomy" id="1712261"/>
    <lineage>
        <taxon>Bacteria</taxon>
        <taxon>Pseudomonadati</taxon>
        <taxon>Pseudomonadota</taxon>
        <taxon>Alphaproteobacteria</taxon>
        <taxon>Hyphomicrobiales</taxon>
        <taxon>Parvibaculaceae</taxon>
        <taxon>Pyruvatibacter</taxon>
    </lineage>
</organism>
<evidence type="ECO:0000256" key="7">
    <source>
        <dbReference type="ARBA" id="ARBA00022840"/>
    </source>
</evidence>
<dbReference type="Pfam" id="PF00580">
    <property type="entry name" value="UvrD-helicase"/>
    <property type="match status" value="1"/>
</dbReference>
<dbReference type="Pfam" id="PF12705">
    <property type="entry name" value="PDDEXK_1"/>
    <property type="match status" value="1"/>
</dbReference>
<comment type="caution">
    <text evidence="18">The sequence shown here is derived from an EMBL/GenBank/DDBJ whole genome shotgun (WGS) entry which is preliminary data.</text>
</comment>
<feature type="binding site" evidence="15">
    <location>
        <begin position="39"/>
        <end position="46"/>
    </location>
    <ligand>
        <name>ATP</name>
        <dbReference type="ChEBI" id="CHEBI:30616"/>
    </ligand>
</feature>
<dbReference type="InterPro" id="IPR011604">
    <property type="entry name" value="PDDEXK-like_dom_sf"/>
</dbReference>
<dbReference type="Proteomes" id="UP000470384">
    <property type="component" value="Unassembled WGS sequence"/>
</dbReference>
<evidence type="ECO:0000259" key="16">
    <source>
        <dbReference type="PROSITE" id="PS51198"/>
    </source>
</evidence>
<dbReference type="PANTHER" id="PTHR11070">
    <property type="entry name" value="UVRD / RECB / PCRA DNA HELICASE FAMILY MEMBER"/>
    <property type="match status" value="1"/>
</dbReference>
<dbReference type="EMBL" id="WXYQ01000004">
    <property type="protein sequence ID" value="NBG94846.1"/>
    <property type="molecule type" value="Genomic_DNA"/>
</dbReference>
<dbReference type="SUPFAM" id="SSF52980">
    <property type="entry name" value="Restriction endonuclease-like"/>
    <property type="match status" value="1"/>
</dbReference>
<dbReference type="InterPro" id="IPR014016">
    <property type="entry name" value="UvrD-like_ATP-bd"/>
</dbReference>
<keyword evidence="4 15" id="KW-0378">Hydrolase</keyword>
<evidence type="ECO:0000256" key="4">
    <source>
        <dbReference type="ARBA" id="ARBA00022801"/>
    </source>
</evidence>
<evidence type="ECO:0000256" key="11">
    <source>
        <dbReference type="ARBA" id="ARBA00034617"/>
    </source>
</evidence>
<dbReference type="GO" id="GO:0003677">
    <property type="term" value="F:DNA binding"/>
    <property type="evidence" value="ECO:0007669"/>
    <property type="project" value="UniProtKB-KW"/>
</dbReference>
<dbReference type="GO" id="GO:0005524">
    <property type="term" value="F:ATP binding"/>
    <property type="evidence" value="ECO:0007669"/>
    <property type="project" value="UniProtKB-UniRule"/>
</dbReference>
<dbReference type="GO" id="GO:0043138">
    <property type="term" value="F:3'-5' DNA helicase activity"/>
    <property type="evidence" value="ECO:0007669"/>
    <property type="project" value="UniProtKB-EC"/>
</dbReference>
<dbReference type="GeneID" id="300655755"/>
<dbReference type="Pfam" id="PF13361">
    <property type="entry name" value="UvrD_C"/>
    <property type="match status" value="1"/>
</dbReference>
<dbReference type="InterPro" id="IPR027417">
    <property type="entry name" value="P-loop_NTPase"/>
</dbReference>